<protein>
    <recommendedName>
        <fullName evidence="4">DUF4397 domain-containing protein</fullName>
    </recommendedName>
</protein>
<dbReference type="Proteomes" id="UP000187417">
    <property type="component" value="Unassembled WGS sequence"/>
</dbReference>
<evidence type="ECO:0008006" key="4">
    <source>
        <dbReference type="Google" id="ProtNLM"/>
    </source>
</evidence>
<name>A0A1Q6F9Z6_9BACT</name>
<feature type="chain" id="PRO_5010358645" description="DUF4397 domain-containing protein" evidence="1">
    <location>
        <begin position="20"/>
        <end position="199"/>
    </location>
</feature>
<dbReference type="EMBL" id="MNQH01000004">
    <property type="protein sequence ID" value="OKY95704.1"/>
    <property type="molecule type" value="Genomic_DNA"/>
</dbReference>
<dbReference type="GeneID" id="73803846"/>
<keyword evidence="1" id="KW-0732">Signal</keyword>
<sequence>MKKILFTLFALVLASGIAAQIPEPDFIGEVLAIHSDGTAEKLEKHNVKMRTGAGVYIAGLAVNKSKTKILVAGSQANVRFAADEPVNLIVRAVDNKTDPMSIVRVFAMKNNRKQRSAVISAVGSFNVTSNDMEYLPFTAEKYGENSYYLTFGDAPAGEYGIIVTNPNNVDEKMIIVSAFGIDPEKMPAASGSETAEDTE</sequence>
<reference evidence="2 3" key="1">
    <citation type="journal article" date="2016" name="Nat. Biotechnol.">
        <title>Measurement of bacterial replication rates in microbial communities.</title>
        <authorList>
            <person name="Brown C.T."/>
            <person name="Olm M.R."/>
            <person name="Thomas B.C."/>
            <person name="Banfield J.F."/>
        </authorList>
    </citation>
    <scope>NUCLEOTIDE SEQUENCE [LARGE SCALE GENOMIC DNA]</scope>
    <source>
        <strain evidence="2">CAG:67_53_122</strain>
    </source>
</reference>
<comment type="caution">
    <text evidence="2">The sequence shown here is derived from an EMBL/GenBank/DDBJ whole genome shotgun (WGS) entry which is preliminary data.</text>
</comment>
<gene>
    <name evidence="2" type="ORF">BHV66_03835</name>
</gene>
<feature type="signal peptide" evidence="1">
    <location>
        <begin position="1"/>
        <end position="19"/>
    </location>
</feature>
<dbReference type="RefSeq" id="WP_004329696.1">
    <property type="nucleotide sequence ID" value="NZ_BAAFKT010000032.1"/>
</dbReference>
<evidence type="ECO:0000313" key="2">
    <source>
        <dbReference type="EMBL" id="OKY95704.1"/>
    </source>
</evidence>
<evidence type="ECO:0000256" key="1">
    <source>
        <dbReference type="SAM" id="SignalP"/>
    </source>
</evidence>
<proteinExistence type="predicted"/>
<accession>A0A1Q6F9Z6</accession>
<organism evidence="2 3">
    <name type="scientific">Alistipes putredinis</name>
    <dbReference type="NCBI Taxonomy" id="28117"/>
    <lineage>
        <taxon>Bacteria</taxon>
        <taxon>Pseudomonadati</taxon>
        <taxon>Bacteroidota</taxon>
        <taxon>Bacteroidia</taxon>
        <taxon>Bacteroidales</taxon>
        <taxon>Rikenellaceae</taxon>
        <taxon>Alistipes</taxon>
    </lineage>
</organism>
<dbReference type="AlphaFoldDB" id="A0A1Q6F9Z6"/>
<evidence type="ECO:0000313" key="3">
    <source>
        <dbReference type="Proteomes" id="UP000187417"/>
    </source>
</evidence>